<reference evidence="3 4" key="1">
    <citation type="journal article" date="2019" name="Int. J. Syst. Evol. Microbiol.">
        <title>The Global Catalogue of Microorganisms (GCM) 10K type strain sequencing project: providing services to taxonomists for standard genome sequencing and annotation.</title>
        <authorList>
            <consortium name="The Broad Institute Genomics Platform"/>
            <consortium name="The Broad Institute Genome Sequencing Center for Infectious Disease"/>
            <person name="Wu L."/>
            <person name="Ma J."/>
        </authorList>
    </citation>
    <scope>NUCLEOTIDE SEQUENCE [LARGE SCALE GENOMIC DNA]</scope>
    <source>
        <strain evidence="3 4">XZGYJ-43</strain>
    </source>
</reference>
<dbReference type="PANTHER" id="PTHR43316">
    <property type="entry name" value="HYDROLASE, HALOACID DELAHOGENASE-RELATED"/>
    <property type="match status" value="1"/>
</dbReference>
<dbReference type="Gene3D" id="3.40.50.1000">
    <property type="entry name" value="HAD superfamily/HAD-like"/>
    <property type="match status" value="1"/>
</dbReference>
<dbReference type="InterPro" id="IPR023214">
    <property type="entry name" value="HAD_sf"/>
</dbReference>
<dbReference type="Pfam" id="PF00702">
    <property type="entry name" value="Hydrolase"/>
    <property type="match status" value="1"/>
</dbReference>
<evidence type="ECO:0000313" key="3">
    <source>
        <dbReference type="EMBL" id="MFC7199480.1"/>
    </source>
</evidence>
<keyword evidence="4" id="KW-1185">Reference proteome</keyword>
<accession>A0ABD5Z3A1</accession>
<dbReference type="PANTHER" id="PTHR43316:SF3">
    <property type="entry name" value="HALOACID DEHALOGENASE, TYPE II (AFU_ORTHOLOGUE AFUA_2G07750)-RELATED"/>
    <property type="match status" value="1"/>
</dbReference>
<dbReference type="InterPro" id="IPR006328">
    <property type="entry name" value="2-HAD"/>
</dbReference>
<comment type="caution">
    <text evidence="3">The sequence shown here is derived from an EMBL/GenBank/DDBJ whole genome shotgun (WGS) entry which is preliminary data.</text>
</comment>
<keyword evidence="2" id="KW-0378">Hydrolase</keyword>
<evidence type="ECO:0000256" key="1">
    <source>
        <dbReference type="ARBA" id="ARBA00008106"/>
    </source>
</evidence>
<dbReference type="Gene3D" id="1.10.150.240">
    <property type="entry name" value="Putative phosphatase, domain 2"/>
    <property type="match status" value="1"/>
</dbReference>
<protein>
    <submittedName>
        <fullName evidence="3">Haloacid dehalogenase type II</fullName>
    </submittedName>
</protein>
<dbReference type="SFLD" id="SFLDS00003">
    <property type="entry name" value="Haloacid_Dehalogenase"/>
    <property type="match status" value="1"/>
</dbReference>
<dbReference type="GO" id="GO:0016787">
    <property type="term" value="F:hydrolase activity"/>
    <property type="evidence" value="ECO:0007669"/>
    <property type="project" value="UniProtKB-KW"/>
</dbReference>
<organism evidence="3 4">
    <name type="scientific">Halospeciosus flavus</name>
    <dbReference type="NCBI Taxonomy" id="3032283"/>
    <lineage>
        <taxon>Archaea</taxon>
        <taxon>Methanobacteriati</taxon>
        <taxon>Methanobacteriota</taxon>
        <taxon>Stenosarchaea group</taxon>
        <taxon>Halobacteria</taxon>
        <taxon>Halobacteriales</taxon>
        <taxon>Halobacteriaceae</taxon>
        <taxon>Halospeciosus</taxon>
    </lineage>
</organism>
<dbReference type="CDD" id="cd02588">
    <property type="entry name" value="HAD_L2-DEX"/>
    <property type="match status" value="1"/>
</dbReference>
<name>A0ABD5Z3A1_9EURY</name>
<dbReference type="PRINTS" id="PR00413">
    <property type="entry name" value="HADHALOGNASE"/>
</dbReference>
<proteinExistence type="inferred from homology"/>
<dbReference type="Proteomes" id="UP001596447">
    <property type="component" value="Unassembled WGS sequence"/>
</dbReference>
<dbReference type="InterPro" id="IPR051540">
    <property type="entry name" value="S-2-haloacid_dehalogenase"/>
</dbReference>
<dbReference type="SFLD" id="SFLDG01129">
    <property type="entry name" value="C1.5:_HAD__Beta-PGM__Phosphata"/>
    <property type="match status" value="1"/>
</dbReference>
<sequence>MTEALCFDMYGTLCDTSSVTATLREELDLPAQVVDEVDALWRQKQLQYSFQLGQMDTYRTFWEATDEALDYVLDFYGVEPGDASRERILDAYNHLDPFADTLDALERLDEEYTLAVLSNGNPEMLETLAANTGIDEHVEYIVSADEVGTFKPAPVVYENAAERVGEDLGDTALVSSNAWDIAGASQAGMGAFWVNRKNEPMERVGGDPDVEVDSLLELANV</sequence>
<dbReference type="NCBIfam" id="TIGR01493">
    <property type="entry name" value="HAD-SF-IA-v2"/>
    <property type="match status" value="1"/>
</dbReference>
<evidence type="ECO:0000256" key="2">
    <source>
        <dbReference type="ARBA" id="ARBA00022801"/>
    </source>
</evidence>
<dbReference type="SUPFAM" id="SSF56784">
    <property type="entry name" value="HAD-like"/>
    <property type="match status" value="1"/>
</dbReference>
<dbReference type="AlphaFoldDB" id="A0ABD5Z3A1"/>
<dbReference type="NCBIfam" id="TIGR01428">
    <property type="entry name" value="HAD_type_II"/>
    <property type="match status" value="1"/>
</dbReference>
<dbReference type="InterPro" id="IPR006439">
    <property type="entry name" value="HAD-SF_hydro_IA"/>
</dbReference>
<evidence type="ECO:0000313" key="4">
    <source>
        <dbReference type="Proteomes" id="UP001596447"/>
    </source>
</evidence>
<dbReference type="InterPro" id="IPR036412">
    <property type="entry name" value="HAD-like_sf"/>
</dbReference>
<gene>
    <name evidence="3" type="ORF">ACFQJ9_08660</name>
</gene>
<dbReference type="InterPro" id="IPR023198">
    <property type="entry name" value="PGP-like_dom2"/>
</dbReference>
<comment type="similarity">
    <text evidence="1">Belongs to the HAD-like hydrolase superfamily. S-2-haloalkanoic acid dehalogenase family.</text>
</comment>
<dbReference type="EMBL" id="JBHTAR010000011">
    <property type="protein sequence ID" value="MFC7199480.1"/>
    <property type="molecule type" value="Genomic_DNA"/>
</dbReference>
<dbReference type="RefSeq" id="WP_279529411.1">
    <property type="nucleotide sequence ID" value="NZ_CP122312.1"/>
</dbReference>